<dbReference type="Proteomes" id="UP000720189">
    <property type="component" value="Unassembled WGS sequence"/>
</dbReference>
<sequence length="91" mass="9392">VVRNRVLRLLGVRLGLGLLMVRSRVLVLGLLVVRLGLGLLVVRLGGLGSLVAGVGDVVVGLGDGSGEDTSGEGEKGDSRQLHVGGCLRKRK</sequence>
<keyword evidence="2" id="KW-0812">Transmembrane</keyword>
<keyword evidence="4" id="KW-1185">Reference proteome</keyword>
<evidence type="ECO:0000313" key="4">
    <source>
        <dbReference type="Proteomes" id="UP000720189"/>
    </source>
</evidence>
<reference evidence="3" key="1">
    <citation type="journal article" date="2021" name="Nat. Commun.">
        <title>Genetic determinants of endophytism in the Arabidopsis root mycobiome.</title>
        <authorList>
            <person name="Mesny F."/>
            <person name="Miyauchi S."/>
            <person name="Thiergart T."/>
            <person name="Pickel B."/>
            <person name="Atanasova L."/>
            <person name="Karlsson M."/>
            <person name="Huettel B."/>
            <person name="Barry K.W."/>
            <person name="Haridas S."/>
            <person name="Chen C."/>
            <person name="Bauer D."/>
            <person name="Andreopoulos W."/>
            <person name="Pangilinan J."/>
            <person name="LaButti K."/>
            <person name="Riley R."/>
            <person name="Lipzen A."/>
            <person name="Clum A."/>
            <person name="Drula E."/>
            <person name="Henrissat B."/>
            <person name="Kohler A."/>
            <person name="Grigoriev I.V."/>
            <person name="Martin F.M."/>
            <person name="Hacquard S."/>
        </authorList>
    </citation>
    <scope>NUCLEOTIDE SEQUENCE</scope>
    <source>
        <strain evidence="3">MPI-CAGE-AT-0023</strain>
    </source>
</reference>
<dbReference type="GeneID" id="70223353"/>
<feature type="non-terminal residue" evidence="3">
    <location>
        <position position="1"/>
    </location>
</feature>
<name>A0A9P9K5B8_FUSRE</name>
<keyword evidence="2" id="KW-1133">Transmembrane helix</keyword>
<evidence type="ECO:0000313" key="3">
    <source>
        <dbReference type="EMBL" id="KAH7240719.1"/>
    </source>
</evidence>
<organism evidence="3 4">
    <name type="scientific">Fusarium redolens</name>
    <dbReference type="NCBI Taxonomy" id="48865"/>
    <lineage>
        <taxon>Eukaryota</taxon>
        <taxon>Fungi</taxon>
        <taxon>Dikarya</taxon>
        <taxon>Ascomycota</taxon>
        <taxon>Pezizomycotina</taxon>
        <taxon>Sordariomycetes</taxon>
        <taxon>Hypocreomycetidae</taxon>
        <taxon>Hypocreales</taxon>
        <taxon>Nectriaceae</taxon>
        <taxon>Fusarium</taxon>
        <taxon>Fusarium redolens species complex</taxon>
    </lineage>
</organism>
<dbReference type="RefSeq" id="XP_046046233.1">
    <property type="nucleotide sequence ID" value="XM_046193399.1"/>
</dbReference>
<evidence type="ECO:0000256" key="2">
    <source>
        <dbReference type="SAM" id="Phobius"/>
    </source>
</evidence>
<feature type="transmembrane region" description="Helical" evidence="2">
    <location>
        <begin position="21"/>
        <end position="42"/>
    </location>
</feature>
<dbReference type="EMBL" id="JAGMUX010000013">
    <property type="protein sequence ID" value="KAH7240719.1"/>
    <property type="molecule type" value="Genomic_DNA"/>
</dbReference>
<evidence type="ECO:0000256" key="1">
    <source>
        <dbReference type="SAM" id="MobiDB-lite"/>
    </source>
</evidence>
<gene>
    <name evidence="3" type="ORF">BKA55DRAFT_575647</name>
</gene>
<dbReference type="AlphaFoldDB" id="A0A9P9K5B8"/>
<comment type="caution">
    <text evidence="3">The sequence shown here is derived from an EMBL/GenBank/DDBJ whole genome shotgun (WGS) entry which is preliminary data.</text>
</comment>
<accession>A0A9P9K5B8</accession>
<keyword evidence="2" id="KW-0472">Membrane</keyword>
<protein>
    <submittedName>
        <fullName evidence="3">Uncharacterized protein</fullName>
    </submittedName>
</protein>
<feature type="region of interest" description="Disordered" evidence="1">
    <location>
        <begin position="65"/>
        <end position="91"/>
    </location>
</feature>
<proteinExistence type="predicted"/>